<gene>
    <name evidence="1" type="ORF">ENN26_00885</name>
</gene>
<accession>A0A7C1CEU2</accession>
<sequence length="287" mass="33900">MRVLEEKMRELEEFLNGEFHKRVERFWAGALKLYVDNVVDVFKLQEWFGELHDVVSFSPYFEIELRYFKEMTERSSERVEGVRPTILGYYGVFSLSFVSGVDIDFVDAVVLFTGDSTNKMTGFIILDFKEARVWRFDGLDGAGAGRGGERVLEEKMREVKEFFKEEFYKRVDRFWAGALKLYVDNVIDVFRLQEWFGELHDVVYSRPYFMVELRYFYVMTGRFDERVEGITPAWLGYYNVLRLRFAYRVCIEFTDAVALFAGDSIRKRAGYVILDFGEARVWRSGDP</sequence>
<comment type="caution">
    <text evidence="1">The sequence shown here is derived from an EMBL/GenBank/DDBJ whole genome shotgun (WGS) entry which is preliminary data.</text>
</comment>
<name>A0A7C1CEU2_9CREN</name>
<reference evidence="1" key="1">
    <citation type="journal article" date="2020" name="mSystems">
        <title>Genome- and Community-Level Interaction Insights into Carbon Utilization and Element Cycling Functions of Hydrothermarchaeota in Hydrothermal Sediment.</title>
        <authorList>
            <person name="Zhou Z."/>
            <person name="Liu Y."/>
            <person name="Xu W."/>
            <person name="Pan J."/>
            <person name="Luo Z.H."/>
            <person name="Li M."/>
        </authorList>
    </citation>
    <scope>NUCLEOTIDE SEQUENCE [LARGE SCALE GENOMIC DNA]</scope>
    <source>
        <strain evidence="1">SpSt-116</strain>
    </source>
</reference>
<protein>
    <submittedName>
        <fullName evidence="1">Uncharacterized protein</fullName>
    </submittedName>
</protein>
<organism evidence="1">
    <name type="scientific">Thermofilum adornatum</name>
    <dbReference type="NCBI Taxonomy" id="1365176"/>
    <lineage>
        <taxon>Archaea</taxon>
        <taxon>Thermoproteota</taxon>
        <taxon>Thermoprotei</taxon>
        <taxon>Thermofilales</taxon>
        <taxon>Thermofilaceae</taxon>
        <taxon>Thermofilum</taxon>
    </lineage>
</organism>
<dbReference type="AlphaFoldDB" id="A0A7C1CEU2"/>
<evidence type="ECO:0000313" key="1">
    <source>
        <dbReference type="EMBL" id="HDP14318.1"/>
    </source>
</evidence>
<dbReference type="EMBL" id="DSAY01000017">
    <property type="protein sequence ID" value="HDP14318.1"/>
    <property type="molecule type" value="Genomic_DNA"/>
</dbReference>
<proteinExistence type="predicted"/>